<accession>A0A699HN50</accession>
<dbReference type="PANTHER" id="PTHR48434:SF1">
    <property type="entry name" value="(RAPE) HYPOTHETICAL PROTEIN"/>
    <property type="match status" value="1"/>
</dbReference>
<name>A0A699HN50_TANCI</name>
<reference evidence="1" key="1">
    <citation type="journal article" date="2019" name="Sci. Rep.">
        <title>Draft genome of Tanacetum cinerariifolium, the natural source of mosquito coil.</title>
        <authorList>
            <person name="Yamashiro T."/>
            <person name="Shiraishi A."/>
            <person name="Satake H."/>
            <person name="Nakayama K."/>
        </authorList>
    </citation>
    <scope>NUCLEOTIDE SEQUENCE</scope>
</reference>
<keyword evidence="1" id="KW-0808">Transferase</keyword>
<keyword evidence="1" id="KW-0695">RNA-directed DNA polymerase</keyword>
<dbReference type="PANTHER" id="PTHR48434">
    <property type="entry name" value="(RAPE) HYPOTHETICAL PROTEIN"/>
    <property type="match status" value="1"/>
</dbReference>
<sequence>MTSLDKKINITPKPKLLSPSSSLISQNRFIPLSRYSSPYSPRPRPTYSALAHIPSMPQNSTPYIRSPSIASSSSNITRYLSDKPEFQDIQNIQHIIIMITKKHGIRLFCYETIITLGSFVLWKNSRIGYNNYKTMFAQESAPPFEYTLQFSFIFRIPWISSFNYKKQEADGASPPLLLRQFNVKWWKQVDEGQADIKAVSKYYNSLIKRSPSISTPRTSITDVDTIERIHTAGSSKEEIQKILNEVRRSPSSNEDIFQDT</sequence>
<keyword evidence="1" id="KW-0548">Nucleotidyltransferase</keyword>
<gene>
    <name evidence="1" type="ORF">Tci_400715</name>
</gene>
<dbReference type="AlphaFoldDB" id="A0A699HN50"/>
<comment type="caution">
    <text evidence="1">The sequence shown here is derived from an EMBL/GenBank/DDBJ whole genome shotgun (WGS) entry which is preliminary data.</text>
</comment>
<organism evidence="1">
    <name type="scientific">Tanacetum cinerariifolium</name>
    <name type="common">Dalmatian daisy</name>
    <name type="synonym">Chrysanthemum cinerariifolium</name>
    <dbReference type="NCBI Taxonomy" id="118510"/>
    <lineage>
        <taxon>Eukaryota</taxon>
        <taxon>Viridiplantae</taxon>
        <taxon>Streptophyta</taxon>
        <taxon>Embryophyta</taxon>
        <taxon>Tracheophyta</taxon>
        <taxon>Spermatophyta</taxon>
        <taxon>Magnoliopsida</taxon>
        <taxon>eudicotyledons</taxon>
        <taxon>Gunneridae</taxon>
        <taxon>Pentapetalae</taxon>
        <taxon>asterids</taxon>
        <taxon>campanulids</taxon>
        <taxon>Asterales</taxon>
        <taxon>Asteraceae</taxon>
        <taxon>Asteroideae</taxon>
        <taxon>Anthemideae</taxon>
        <taxon>Anthemidinae</taxon>
        <taxon>Tanacetum</taxon>
    </lineage>
</organism>
<dbReference type="GO" id="GO:0003964">
    <property type="term" value="F:RNA-directed DNA polymerase activity"/>
    <property type="evidence" value="ECO:0007669"/>
    <property type="project" value="UniProtKB-KW"/>
</dbReference>
<proteinExistence type="predicted"/>
<dbReference type="EMBL" id="BKCJ010166191">
    <property type="protein sequence ID" value="GEY28741.1"/>
    <property type="molecule type" value="Genomic_DNA"/>
</dbReference>
<evidence type="ECO:0000313" key="1">
    <source>
        <dbReference type="EMBL" id="GEY28741.1"/>
    </source>
</evidence>
<protein>
    <submittedName>
        <fullName evidence="1">Reverse transcriptase domain, zinc finger, CCHC-type, aspartic peptidase domain protein</fullName>
    </submittedName>
</protein>